<dbReference type="Gene3D" id="2.60.60.30">
    <property type="entry name" value="sav2460 like domains"/>
    <property type="match status" value="1"/>
</dbReference>
<feature type="domain" description="VWFA" evidence="2">
    <location>
        <begin position="218"/>
        <end position="401"/>
    </location>
</feature>
<dbReference type="InterPro" id="IPR003325">
    <property type="entry name" value="TerD"/>
</dbReference>
<dbReference type="PANTHER" id="PTHR32097">
    <property type="entry name" value="CAMP-BINDING PROTEIN 1-RELATED"/>
    <property type="match status" value="1"/>
</dbReference>
<keyword evidence="1" id="KW-0778">Tellurium resistance</keyword>
<dbReference type="PROSITE" id="PS50234">
    <property type="entry name" value="VWFA"/>
    <property type="match status" value="1"/>
</dbReference>
<proteinExistence type="predicted"/>
<sequence>MQHLTPGANAALTGTAFSIAIRHGAIAGADLDVSAFLVTASGKVRGDADMVFYGQAEGAGGAVRLISSAGGETRFSVDAGALPAEIEKVVFTATIHENKATFDALPPITVELGSGQPAAVLPCAGRTETALILAEIYRRGGTWKLRAVGQGFNGGLAALAPHFGVVVEESAPAPAATPKVNLEKRLVDLAKRDPELVSLVKKVQVSLEKKGITRDRAKVCLCLDISGSMDRLYRSGKIDVLVSRVMALGYRFDDDGEIDVFLFGQNVHEFGTVGVDGYRALVRDISRQYRLEGGTRYGKAIQAIRAFYAKGNAEGLPVYVMFVTDGATEDKPLTERELRAASAEPIFWKFMGLIEKGFFSAQRLEFLEKLDDLTGRTVDNADFFQLADPAAPSDEEMFDLMMTEYQDWIAAATAAGILR</sequence>
<organism evidence="3 4">
    <name type="scientific">Defluviimonas salinarum</name>
    <dbReference type="NCBI Taxonomy" id="2992147"/>
    <lineage>
        <taxon>Bacteria</taxon>
        <taxon>Pseudomonadati</taxon>
        <taxon>Pseudomonadota</taxon>
        <taxon>Alphaproteobacteria</taxon>
        <taxon>Rhodobacterales</taxon>
        <taxon>Paracoccaceae</taxon>
        <taxon>Albidovulum</taxon>
    </lineage>
</organism>
<dbReference type="Proteomes" id="UP001207582">
    <property type="component" value="Unassembled WGS sequence"/>
</dbReference>
<dbReference type="CDD" id="cd00198">
    <property type="entry name" value="vWFA"/>
    <property type="match status" value="1"/>
</dbReference>
<accession>A0ABT3J4E0</accession>
<dbReference type="EMBL" id="JAPDOG010000011">
    <property type="protein sequence ID" value="MCW3782536.1"/>
    <property type="molecule type" value="Genomic_DNA"/>
</dbReference>
<dbReference type="InterPro" id="IPR002035">
    <property type="entry name" value="VWF_A"/>
</dbReference>
<dbReference type="SMART" id="SM00327">
    <property type="entry name" value="VWA"/>
    <property type="match status" value="1"/>
</dbReference>
<dbReference type="Gene3D" id="3.40.50.410">
    <property type="entry name" value="von Willebrand factor, type A domain"/>
    <property type="match status" value="1"/>
</dbReference>
<dbReference type="Pfam" id="PF02342">
    <property type="entry name" value="TerD"/>
    <property type="match status" value="1"/>
</dbReference>
<gene>
    <name evidence="3" type="ORF">OM960_13170</name>
</gene>
<dbReference type="PANTHER" id="PTHR32097:SF17">
    <property type="entry name" value="CAMP-BINDING PROTEIN 1-RELATED"/>
    <property type="match status" value="1"/>
</dbReference>
<evidence type="ECO:0000259" key="2">
    <source>
        <dbReference type="PROSITE" id="PS50234"/>
    </source>
</evidence>
<reference evidence="3 4" key="1">
    <citation type="submission" date="2022-10" db="EMBL/GenBank/DDBJ databases">
        <title>Defluviimonas sp. CAU 1641 isolated from mud.</title>
        <authorList>
            <person name="Kim W."/>
        </authorList>
    </citation>
    <scope>NUCLEOTIDE SEQUENCE [LARGE SCALE GENOMIC DNA]</scope>
    <source>
        <strain evidence="3 4">CAU 1641</strain>
    </source>
</reference>
<dbReference type="InterPro" id="IPR036465">
    <property type="entry name" value="vWFA_dom_sf"/>
</dbReference>
<name>A0ABT3J4E0_9RHOB</name>
<evidence type="ECO:0000313" key="3">
    <source>
        <dbReference type="EMBL" id="MCW3782536.1"/>
    </source>
</evidence>
<evidence type="ECO:0000256" key="1">
    <source>
        <dbReference type="ARBA" id="ARBA00022686"/>
    </source>
</evidence>
<comment type="caution">
    <text evidence="3">The sequence shown here is derived from an EMBL/GenBank/DDBJ whole genome shotgun (WGS) entry which is preliminary data.</text>
</comment>
<dbReference type="SUPFAM" id="SSF53300">
    <property type="entry name" value="vWA-like"/>
    <property type="match status" value="1"/>
</dbReference>
<keyword evidence="4" id="KW-1185">Reference proteome</keyword>
<dbReference type="RefSeq" id="WP_264772269.1">
    <property type="nucleotide sequence ID" value="NZ_JAPDOG010000011.1"/>
</dbReference>
<dbReference type="InterPro" id="IPR051324">
    <property type="entry name" value="Stress/Tellurium_Resist"/>
</dbReference>
<dbReference type="Pfam" id="PF10138">
    <property type="entry name" value="vWA-TerF-like"/>
    <property type="match status" value="1"/>
</dbReference>
<dbReference type="InterPro" id="IPR019303">
    <property type="entry name" value="vWA_TerF_C"/>
</dbReference>
<protein>
    <submittedName>
        <fullName evidence="3">VWA domain-containing protein</fullName>
    </submittedName>
</protein>
<dbReference type="CDD" id="cd06974">
    <property type="entry name" value="TerD_like"/>
    <property type="match status" value="1"/>
</dbReference>
<evidence type="ECO:0000313" key="4">
    <source>
        <dbReference type="Proteomes" id="UP001207582"/>
    </source>
</evidence>